<dbReference type="GO" id="GO:0035869">
    <property type="term" value="C:ciliary transition zone"/>
    <property type="evidence" value="ECO:0007669"/>
    <property type="project" value="TreeGrafter"/>
</dbReference>
<feature type="non-terminal residue" evidence="2">
    <location>
        <position position="1"/>
    </location>
</feature>
<evidence type="ECO:0000313" key="3">
    <source>
        <dbReference type="Proteomes" id="UP000626109"/>
    </source>
</evidence>
<sequence length="155" mass="17401">FESQLEHDIRHFRSLGEHGGPQQTTTFNHVVADRLGQLMAELEQLAGCSRQPGGHADFPLRSHAAQPVSLQAVQAKMQEIESDFRMVGRKGRSVFGLPFNQPYTDYKRIWESVRDSHILELGGEGAEYAVKVRVFPYACGVLSIWIFVAVAMDDE</sequence>
<accession>A0A813LDM6</accession>
<dbReference type="PANTHER" id="PTHR20837">
    <property type="entry name" value="CENTROSOMAL PROTEIN-RELATED"/>
    <property type="match status" value="1"/>
</dbReference>
<gene>
    <name evidence="2" type="ORF">PGLA2088_LOCUS43917</name>
</gene>
<dbReference type="PANTHER" id="PTHR20837:SF0">
    <property type="entry name" value="COILED-COIL AND C2 DOMAIN-CONTAINING PROTEIN 2A"/>
    <property type="match status" value="1"/>
</dbReference>
<dbReference type="Proteomes" id="UP000626109">
    <property type="component" value="Unassembled WGS sequence"/>
</dbReference>
<dbReference type="AlphaFoldDB" id="A0A813LDM6"/>
<feature type="domain" description="Centrosomal protein of 76 kDa C-terminal" evidence="1">
    <location>
        <begin position="73"/>
        <end position="152"/>
    </location>
</feature>
<dbReference type="Pfam" id="PF24652">
    <property type="entry name" value="CEP76_C"/>
    <property type="match status" value="1"/>
</dbReference>
<dbReference type="EMBL" id="CAJNNW010034981">
    <property type="protein sequence ID" value="CAE8724958.1"/>
    <property type="molecule type" value="Genomic_DNA"/>
</dbReference>
<reference evidence="2" key="1">
    <citation type="submission" date="2021-02" db="EMBL/GenBank/DDBJ databases">
        <authorList>
            <person name="Dougan E. K."/>
            <person name="Rhodes N."/>
            <person name="Thang M."/>
            <person name="Chan C."/>
        </authorList>
    </citation>
    <scope>NUCLEOTIDE SEQUENCE</scope>
</reference>
<name>A0A813LDM6_POLGL</name>
<protein>
    <recommendedName>
        <fullName evidence="1">Centrosomal protein of 76 kDa C-terminal domain-containing protein</fullName>
    </recommendedName>
</protein>
<proteinExistence type="predicted"/>
<dbReference type="GO" id="GO:1905515">
    <property type="term" value="P:non-motile cilium assembly"/>
    <property type="evidence" value="ECO:0007669"/>
    <property type="project" value="TreeGrafter"/>
</dbReference>
<evidence type="ECO:0000259" key="1">
    <source>
        <dbReference type="Pfam" id="PF24652"/>
    </source>
</evidence>
<comment type="caution">
    <text evidence="2">The sequence shown here is derived from an EMBL/GenBank/DDBJ whole genome shotgun (WGS) entry which is preliminary data.</text>
</comment>
<organism evidence="2 3">
    <name type="scientific">Polarella glacialis</name>
    <name type="common">Dinoflagellate</name>
    <dbReference type="NCBI Taxonomy" id="89957"/>
    <lineage>
        <taxon>Eukaryota</taxon>
        <taxon>Sar</taxon>
        <taxon>Alveolata</taxon>
        <taxon>Dinophyceae</taxon>
        <taxon>Suessiales</taxon>
        <taxon>Suessiaceae</taxon>
        <taxon>Polarella</taxon>
    </lineage>
</organism>
<dbReference type="InterPro" id="IPR056288">
    <property type="entry name" value="CEP76_C"/>
</dbReference>
<dbReference type="GO" id="GO:1904491">
    <property type="term" value="P:protein localization to ciliary transition zone"/>
    <property type="evidence" value="ECO:0007669"/>
    <property type="project" value="TreeGrafter"/>
</dbReference>
<evidence type="ECO:0000313" key="2">
    <source>
        <dbReference type="EMBL" id="CAE8724958.1"/>
    </source>
</evidence>
<dbReference type="InterPro" id="IPR052434">
    <property type="entry name" value="Tectonic-like_complex_comp"/>
</dbReference>